<sequence>MKICFLTHNLALDNGSGRFASEFIGQIRKLPGVETVVFVREPANVPGVLPLNGYRRLMSAVRGCDLIHALDGFPYAAIAFILSILFWKKYAVTLVGTGSVKPLYSWRYPFLFFSYLFASRLVAISHYTRDRVRRATPFLNIEVVTLGLDYEKFSKLPQLVNFQTESIIKMRPYLLSVGLLKPRKGYEDSLAAFALIADKFPKLKYVIAGKNSGNYRETLLRRAQVLRIADRIIFLTDVGDDVALVNLYHNAELFILLPRNVRHDFEGFGLVFLEAAAAGLPVVGSREGGVSDAMRDNENGFLVDGRNHQQVATMLEKLLTSSELRDKFSRASRTFAASQSWEKVREAYKKIYDGIVRK</sequence>
<dbReference type="Gene3D" id="3.40.50.2000">
    <property type="entry name" value="Glycogen Phosphorylase B"/>
    <property type="match status" value="2"/>
</dbReference>
<evidence type="ECO:0000256" key="2">
    <source>
        <dbReference type="SAM" id="Phobius"/>
    </source>
</evidence>
<evidence type="ECO:0000313" key="5">
    <source>
        <dbReference type="Proteomes" id="UP000177942"/>
    </source>
</evidence>
<keyword evidence="2" id="KW-1133">Transmembrane helix</keyword>
<dbReference type="CDD" id="cd03801">
    <property type="entry name" value="GT4_PimA-like"/>
    <property type="match status" value="1"/>
</dbReference>
<dbReference type="GO" id="GO:0016757">
    <property type="term" value="F:glycosyltransferase activity"/>
    <property type="evidence" value="ECO:0007669"/>
    <property type="project" value="InterPro"/>
</dbReference>
<evidence type="ECO:0000256" key="1">
    <source>
        <dbReference type="ARBA" id="ARBA00022679"/>
    </source>
</evidence>
<dbReference type="PANTHER" id="PTHR46401:SF2">
    <property type="entry name" value="GLYCOSYLTRANSFERASE WBBK-RELATED"/>
    <property type="match status" value="1"/>
</dbReference>
<feature type="domain" description="Glycosyl transferase family 1" evidence="3">
    <location>
        <begin position="165"/>
        <end position="333"/>
    </location>
</feature>
<dbReference type="Pfam" id="PF00534">
    <property type="entry name" value="Glycos_transf_1"/>
    <property type="match status" value="1"/>
</dbReference>
<gene>
    <name evidence="4" type="ORF">A3A16_02770</name>
</gene>
<comment type="caution">
    <text evidence="4">The sequence shown here is derived from an EMBL/GenBank/DDBJ whole genome shotgun (WGS) entry which is preliminary data.</text>
</comment>
<name>A0A1G1ZMJ1_9BACT</name>
<evidence type="ECO:0000313" key="4">
    <source>
        <dbReference type="EMBL" id="OGY65346.1"/>
    </source>
</evidence>
<feature type="transmembrane region" description="Helical" evidence="2">
    <location>
        <begin position="66"/>
        <end position="86"/>
    </location>
</feature>
<keyword evidence="2" id="KW-0812">Transmembrane</keyword>
<keyword evidence="1" id="KW-0808">Transferase</keyword>
<dbReference type="AlphaFoldDB" id="A0A1G1ZMJ1"/>
<dbReference type="GO" id="GO:0009103">
    <property type="term" value="P:lipopolysaccharide biosynthetic process"/>
    <property type="evidence" value="ECO:0007669"/>
    <property type="project" value="TreeGrafter"/>
</dbReference>
<reference evidence="4 5" key="1">
    <citation type="journal article" date="2016" name="Nat. Commun.">
        <title>Thousands of microbial genomes shed light on interconnected biogeochemical processes in an aquifer system.</title>
        <authorList>
            <person name="Anantharaman K."/>
            <person name="Brown C.T."/>
            <person name="Hug L.A."/>
            <person name="Sharon I."/>
            <person name="Castelle C.J."/>
            <person name="Probst A.J."/>
            <person name="Thomas B.C."/>
            <person name="Singh A."/>
            <person name="Wilkins M.J."/>
            <person name="Karaoz U."/>
            <person name="Brodie E.L."/>
            <person name="Williams K.H."/>
            <person name="Hubbard S.S."/>
            <person name="Banfield J.F."/>
        </authorList>
    </citation>
    <scope>NUCLEOTIDE SEQUENCE [LARGE SCALE GENOMIC DNA]</scope>
</reference>
<keyword evidence="2" id="KW-0472">Membrane</keyword>
<feature type="transmembrane region" description="Helical" evidence="2">
    <location>
        <begin position="106"/>
        <end position="124"/>
    </location>
</feature>
<proteinExistence type="predicted"/>
<organism evidence="4 5">
    <name type="scientific">Candidatus Harrisonbacteria bacterium RIFCSPLOWO2_01_FULL_44_18</name>
    <dbReference type="NCBI Taxonomy" id="1798407"/>
    <lineage>
        <taxon>Bacteria</taxon>
        <taxon>Candidatus Harrisoniibacteriota</taxon>
    </lineage>
</organism>
<accession>A0A1G1ZMJ1</accession>
<dbReference type="SUPFAM" id="SSF53756">
    <property type="entry name" value="UDP-Glycosyltransferase/glycogen phosphorylase"/>
    <property type="match status" value="1"/>
</dbReference>
<protein>
    <recommendedName>
        <fullName evidence="3">Glycosyl transferase family 1 domain-containing protein</fullName>
    </recommendedName>
</protein>
<dbReference type="Proteomes" id="UP000177942">
    <property type="component" value="Unassembled WGS sequence"/>
</dbReference>
<dbReference type="PANTHER" id="PTHR46401">
    <property type="entry name" value="GLYCOSYLTRANSFERASE WBBK-RELATED"/>
    <property type="match status" value="1"/>
</dbReference>
<dbReference type="InterPro" id="IPR001296">
    <property type="entry name" value="Glyco_trans_1"/>
</dbReference>
<evidence type="ECO:0000259" key="3">
    <source>
        <dbReference type="Pfam" id="PF00534"/>
    </source>
</evidence>
<dbReference type="EMBL" id="MHJJ01000011">
    <property type="protein sequence ID" value="OGY65346.1"/>
    <property type="molecule type" value="Genomic_DNA"/>
</dbReference>
<dbReference type="STRING" id="1798407.A3A16_02770"/>